<dbReference type="GO" id="GO:0043682">
    <property type="term" value="F:P-type divalent copper transporter activity"/>
    <property type="evidence" value="ECO:0007669"/>
    <property type="project" value="TreeGrafter"/>
</dbReference>
<dbReference type="InterPro" id="IPR036163">
    <property type="entry name" value="HMA_dom_sf"/>
</dbReference>
<protein>
    <submittedName>
        <fullName evidence="15">E1-E2 ATPase subfamily, putative</fullName>
    </submittedName>
</protein>
<feature type="transmembrane region" description="Helical" evidence="13">
    <location>
        <begin position="787"/>
        <end position="806"/>
    </location>
</feature>
<feature type="transmembrane region" description="Helical" evidence="13">
    <location>
        <begin position="248"/>
        <end position="267"/>
    </location>
</feature>
<comment type="similarity">
    <text evidence="2">Belongs to the cation transport ATPase (P-type) (TC 3.A.3) family. Type IB subfamily.</text>
</comment>
<evidence type="ECO:0000256" key="13">
    <source>
        <dbReference type="SAM" id="Phobius"/>
    </source>
</evidence>
<keyword evidence="7" id="KW-0479">Metal-binding</keyword>
<keyword evidence="9" id="KW-1278">Translocase</keyword>
<dbReference type="SUPFAM" id="SSF56784">
    <property type="entry name" value="HAD-like"/>
    <property type="match status" value="1"/>
</dbReference>
<evidence type="ECO:0000256" key="6">
    <source>
        <dbReference type="ARBA" id="ARBA00022692"/>
    </source>
</evidence>
<dbReference type="RefSeq" id="WP_002694351.1">
    <property type="nucleotide sequence ID" value="NZ_AAWS01000004.1"/>
</dbReference>
<feature type="transmembrane region" description="Helical" evidence="13">
    <location>
        <begin position="273"/>
        <end position="294"/>
    </location>
</feature>
<proteinExistence type="inferred from homology"/>
<dbReference type="AlphaFoldDB" id="A1ZF91"/>
<dbReference type="InterPro" id="IPR018303">
    <property type="entry name" value="ATPase_P-typ_P_site"/>
</dbReference>
<evidence type="ECO:0000256" key="10">
    <source>
        <dbReference type="ARBA" id="ARBA00022989"/>
    </source>
</evidence>
<feature type="transmembrane region" description="Helical" evidence="13">
    <location>
        <begin position="760"/>
        <end position="781"/>
    </location>
</feature>
<feature type="transmembrane region" description="Helical" evidence="13">
    <location>
        <begin position="216"/>
        <end position="236"/>
    </location>
</feature>
<keyword evidence="3" id="KW-0813">Transport</keyword>
<comment type="caution">
    <text evidence="15">The sequence shown here is derived from an EMBL/GenBank/DDBJ whole genome shotgun (WGS) entry which is preliminary data.</text>
</comment>
<evidence type="ECO:0000256" key="3">
    <source>
        <dbReference type="ARBA" id="ARBA00022448"/>
    </source>
</evidence>
<evidence type="ECO:0000256" key="8">
    <source>
        <dbReference type="ARBA" id="ARBA00022842"/>
    </source>
</evidence>
<dbReference type="GO" id="GO:0005524">
    <property type="term" value="F:ATP binding"/>
    <property type="evidence" value="ECO:0007669"/>
    <property type="project" value="InterPro"/>
</dbReference>
<dbReference type="SUPFAM" id="SSF81665">
    <property type="entry name" value="Calcium ATPase, transmembrane domain M"/>
    <property type="match status" value="1"/>
</dbReference>
<dbReference type="GO" id="GO:0016887">
    <property type="term" value="F:ATP hydrolysis activity"/>
    <property type="evidence" value="ECO:0007669"/>
    <property type="project" value="InterPro"/>
</dbReference>
<dbReference type="InterPro" id="IPR023214">
    <property type="entry name" value="HAD_sf"/>
</dbReference>
<keyword evidence="4" id="KW-1003">Cell membrane</keyword>
<name>A1ZF91_MICM2</name>
<keyword evidence="6 13" id="KW-0812">Transmembrane</keyword>
<dbReference type="Gene3D" id="3.40.1110.10">
    <property type="entry name" value="Calcium-transporting ATPase, cytoplasmic domain N"/>
    <property type="match status" value="1"/>
</dbReference>
<evidence type="ECO:0000256" key="4">
    <source>
        <dbReference type="ARBA" id="ARBA00022475"/>
    </source>
</evidence>
<dbReference type="PROSITE" id="PS00154">
    <property type="entry name" value="ATPASE_E1_E2"/>
    <property type="match status" value="1"/>
</dbReference>
<feature type="transmembrane region" description="Helical" evidence="13">
    <location>
        <begin position="182"/>
        <end position="201"/>
    </location>
</feature>
<dbReference type="SUPFAM" id="SSF55008">
    <property type="entry name" value="HMA, heavy metal-associated domain"/>
    <property type="match status" value="1"/>
</dbReference>
<dbReference type="SUPFAM" id="SSF81653">
    <property type="entry name" value="Calcium ATPase, transduction domain A"/>
    <property type="match status" value="1"/>
</dbReference>
<dbReference type="OrthoDB" id="909834at2"/>
<feature type="transmembrane region" description="Helical" evidence="13">
    <location>
        <begin position="434"/>
        <end position="455"/>
    </location>
</feature>
<dbReference type="Pfam" id="PF12156">
    <property type="entry name" value="ATPase-cat_bd"/>
    <property type="match status" value="1"/>
</dbReference>
<dbReference type="GO" id="GO:0005886">
    <property type="term" value="C:plasma membrane"/>
    <property type="evidence" value="ECO:0007669"/>
    <property type="project" value="UniProtKB-SubCell"/>
</dbReference>
<evidence type="ECO:0000256" key="11">
    <source>
        <dbReference type="ARBA" id="ARBA00023065"/>
    </source>
</evidence>
<dbReference type="InterPro" id="IPR036412">
    <property type="entry name" value="HAD-like_sf"/>
</dbReference>
<keyword evidence="8" id="KW-0460">Magnesium</keyword>
<evidence type="ECO:0000259" key="14">
    <source>
        <dbReference type="PROSITE" id="PS50846"/>
    </source>
</evidence>
<evidence type="ECO:0000256" key="7">
    <source>
        <dbReference type="ARBA" id="ARBA00022723"/>
    </source>
</evidence>
<dbReference type="InterPro" id="IPR008250">
    <property type="entry name" value="ATPase_P-typ_transduc_dom_A_sf"/>
</dbReference>
<dbReference type="PROSITE" id="PS50846">
    <property type="entry name" value="HMA_2"/>
    <property type="match status" value="1"/>
</dbReference>
<dbReference type="GO" id="GO:0005507">
    <property type="term" value="F:copper ion binding"/>
    <property type="evidence" value="ECO:0007669"/>
    <property type="project" value="TreeGrafter"/>
</dbReference>
<keyword evidence="16" id="KW-1185">Reference proteome</keyword>
<dbReference type="InterPro" id="IPR059000">
    <property type="entry name" value="ATPase_P-type_domA"/>
</dbReference>
<organism evidence="15 16">
    <name type="scientific">Microscilla marina ATCC 23134</name>
    <dbReference type="NCBI Taxonomy" id="313606"/>
    <lineage>
        <taxon>Bacteria</taxon>
        <taxon>Pseudomonadati</taxon>
        <taxon>Bacteroidota</taxon>
        <taxon>Cytophagia</taxon>
        <taxon>Cytophagales</taxon>
        <taxon>Microscillaceae</taxon>
        <taxon>Microscilla</taxon>
    </lineage>
</organism>
<dbReference type="Pfam" id="PF00122">
    <property type="entry name" value="E1-E2_ATPase"/>
    <property type="match status" value="1"/>
</dbReference>
<dbReference type="Proteomes" id="UP000004095">
    <property type="component" value="Unassembled WGS sequence"/>
</dbReference>
<dbReference type="InterPro" id="IPR006121">
    <property type="entry name" value="HMA_dom"/>
</dbReference>
<dbReference type="InterPro" id="IPR023299">
    <property type="entry name" value="ATPase_P-typ_cyto_dom_N"/>
</dbReference>
<dbReference type="Pfam" id="PF00702">
    <property type="entry name" value="Hydrolase"/>
    <property type="match status" value="1"/>
</dbReference>
<dbReference type="eggNOG" id="COG2217">
    <property type="taxonomic scope" value="Bacteria"/>
</dbReference>
<keyword evidence="11" id="KW-0406">Ion transport</keyword>
<dbReference type="InterPro" id="IPR021993">
    <property type="entry name" value="ATPase-cat-bd"/>
</dbReference>
<accession>A1ZF91</accession>
<evidence type="ECO:0000256" key="5">
    <source>
        <dbReference type="ARBA" id="ARBA00022553"/>
    </source>
</evidence>
<evidence type="ECO:0000256" key="12">
    <source>
        <dbReference type="ARBA" id="ARBA00023136"/>
    </source>
</evidence>
<gene>
    <name evidence="15" type="ORF">M23134_07603</name>
</gene>
<comment type="subcellular location">
    <subcellularLocation>
        <location evidence="1">Cell membrane</location>
        <topology evidence="1">Multi-pass membrane protein</topology>
    </subcellularLocation>
</comment>
<dbReference type="InterPro" id="IPR001757">
    <property type="entry name" value="P_typ_ATPase"/>
</dbReference>
<evidence type="ECO:0000313" key="16">
    <source>
        <dbReference type="Proteomes" id="UP000004095"/>
    </source>
</evidence>
<dbReference type="Gene3D" id="3.30.70.100">
    <property type="match status" value="1"/>
</dbReference>
<evidence type="ECO:0000313" key="15">
    <source>
        <dbReference type="EMBL" id="EAY31193.1"/>
    </source>
</evidence>
<sequence>MLQAETHTTLQCYHCGETCADDHIHLNEKVFCCDGCKTVFEILDENGLCNYYDLEQSPGIQLKVRNWGTRYDFLDNLDIAHQLLDFAEGNTQKITWFVPAIHCSSCIWLLENLYKLQPGIQYSRVNFVRKEVMLTYDSSQISLRKLAELLATLGYAPKIQLDDLKPDSGSQKKKLSAEEKKLYFKIGITGFAFGNIMLLSFPEYLDWVGTDYQNFFGYLNILLALPVFFYCSSDYLLSAFKALRAKTINLDVPISMGIIVLFGRSLYEILTHTGAGFMDSLAGLIFFLLVGKWFQSKTYQSLSFERDYKSYFPLAVQLKQRKGQGSKPMSSIPVTDIKKNDHIIIRNQELIPADSILLSEDAFIDYSFVTGEAEPIHKRQGDYLYAGGRQVGASITLEVQKEVAQSYLTQLWNNDVFSKDGGTQKQFQQKVARFSQYFTLVVLAIAFGAALYWNFTNPAKIWNTFTAVLIVACPCALALSMPFTLGNTMRIFGRNRLYLKNAEVVADLAGINHLVFDKTGTITHPNETKISFDAVQNQGLSPEQALCIASLVKHSTHPLSQRIFKHLNIQNLAEAAQFNEIPGKGIMGIVKGTEVKVGSEQWIKGEDFVPQNVAQLQTKVFVKLGDEVLGGFVMQHEYRQGLGKLIQGMQSHYGTSLISGDNDAEAERLKSLFGQQSILKFQQKPADKLAFINDLQQEGKQVMMMGDGLNDAGALQQSHVGIAVSEDTSSFSPACDAILDARVFDKLPRFLKFSKTSLKVVKMSFVLSLLYNLIGVAFAVSGNLSPVVAAILMPLSSITVVSFVIVTTNALAKYQGLVIGDTLSKN</sequence>
<dbReference type="Gene3D" id="3.40.50.1000">
    <property type="entry name" value="HAD superfamily/HAD-like"/>
    <property type="match status" value="1"/>
</dbReference>
<dbReference type="InterPro" id="IPR023298">
    <property type="entry name" value="ATPase_P-typ_TM_dom_sf"/>
</dbReference>
<dbReference type="PANTHER" id="PTHR43520:SF5">
    <property type="entry name" value="CATION-TRANSPORTING P-TYPE ATPASE-RELATED"/>
    <property type="match status" value="1"/>
</dbReference>
<feature type="transmembrane region" description="Helical" evidence="13">
    <location>
        <begin position="461"/>
        <end position="486"/>
    </location>
</feature>
<keyword evidence="5" id="KW-0597">Phosphoprotein</keyword>
<dbReference type="Gene3D" id="2.70.150.10">
    <property type="entry name" value="Calcium-transporting ATPase, cytoplasmic transduction domain A"/>
    <property type="match status" value="1"/>
</dbReference>
<dbReference type="CDD" id="cd00371">
    <property type="entry name" value="HMA"/>
    <property type="match status" value="1"/>
</dbReference>
<dbReference type="EMBL" id="AAWS01000004">
    <property type="protein sequence ID" value="EAY31193.1"/>
    <property type="molecule type" value="Genomic_DNA"/>
</dbReference>
<keyword evidence="12 13" id="KW-0472">Membrane</keyword>
<dbReference type="GO" id="GO:0055070">
    <property type="term" value="P:copper ion homeostasis"/>
    <property type="evidence" value="ECO:0007669"/>
    <property type="project" value="TreeGrafter"/>
</dbReference>
<keyword evidence="10 13" id="KW-1133">Transmembrane helix</keyword>
<evidence type="ECO:0000256" key="1">
    <source>
        <dbReference type="ARBA" id="ARBA00004651"/>
    </source>
</evidence>
<feature type="domain" description="HMA" evidence="14">
    <location>
        <begin position="92"/>
        <end position="158"/>
    </location>
</feature>
<dbReference type="PANTHER" id="PTHR43520">
    <property type="entry name" value="ATP7, ISOFORM B"/>
    <property type="match status" value="1"/>
</dbReference>
<evidence type="ECO:0000256" key="2">
    <source>
        <dbReference type="ARBA" id="ARBA00006024"/>
    </source>
</evidence>
<evidence type="ECO:0000256" key="9">
    <source>
        <dbReference type="ARBA" id="ARBA00022967"/>
    </source>
</evidence>
<dbReference type="NCBIfam" id="TIGR01494">
    <property type="entry name" value="ATPase_P-type"/>
    <property type="match status" value="1"/>
</dbReference>
<reference evidence="15 16" key="1">
    <citation type="submission" date="2007-01" db="EMBL/GenBank/DDBJ databases">
        <authorList>
            <person name="Haygood M."/>
            <person name="Podell S."/>
            <person name="Anderson C."/>
            <person name="Hopkinson B."/>
            <person name="Roe K."/>
            <person name="Barbeau K."/>
            <person name="Gaasterland T."/>
            <person name="Ferriera S."/>
            <person name="Johnson J."/>
            <person name="Kravitz S."/>
            <person name="Beeson K."/>
            <person name="Sutton G."/>
            <person name="Rogers Y.-H."/>
            <person name="Friedman R."/>
            <person name="Frazier M."/>
            <person name="Venter J.C."/>
        </authorList>
    </citation>
    <scope>NUCLEOTIDE SEQUENCE [LARGE SCALE GENOMIC DNA]</scope>
    <source>
        <strain evidence="15 16">ATCC 23134</strain>
    </source>
</reference>
<dbReference type="PRINTS" id="PR00119">
    <property type="entry name" value="CATATPASE"/>
</dbReference>